<dbReference type="STRING" id="1123756.MGEO_07550"/>
<dbReference type="Pfam" id="PF03404">
    <property type="entry name" value="Mo-co_dimer"/>
    <property type="match status" value="1"/>
</dbReference>
<keyword evidence="2" id="KW-0500">Molybdenum</keyword>
<protein>
    <submittedName>
        <fullName evidence="7">Sulfite oxidase</fullName>
    </submittedName>
</protein>
<name>A0A1X4NMX4_9RHOB</name>
<evidence type="ECO:0000313" key="7">
    <source>
        <dbReference type="EMBL" id="OSQ51754.1"/>
    </source>
</evidence>
<evidence type="ECO:0000313" key="8">
    <source>
        <dbReference type="Proteomes" id="UP000193926"/>
    </source>
</evidence>
<accession>A0A1X4NMX4</accession>
<dbReference type="EMBL" id="JFKC01000004">
    <property type="protein sequence ID" value="OSQ51754.1"/>
    <property type="molecule type" value="Genomic_DNA"/>
</dbReference>
<dbReference type="Gene3D" id="3.90.420.10">
    <property type="entry name" value="Oxidoreductase, molybdopterin-binding domain"/>
    <property type="match status" value="1"/>
</dbReference>
<comment type="cofactor">
    <cofactor evidence="1">
        <name>Mo-molybdopterin</name>
        <dbReference type="ChEBI" id="CHEBI:71302"/>
    </cofactor>
</comment>
<dbReference type="InterPro" id="IPR014756">
    <property type="entry name" value="Ig_E-set"/>
</dbReference>
<keyword evidence="3" id="KW-0479">Metal-binding</keyword>
<evidence type="ECO:0000256" key="2">
    <source>
        <dbReference type="ARBA" id="ARBA00022505"/>
    </source>
</evidence>
<dbReference type="InterPro" id="IPR005066">
    <property type="entry name" value="MoCF_OxRdtse_dimer"/>
</dbReference>
<dbReference type="GO" id="GO:0043546">
    <property type="term" value="F:molybdopterin cofactor binding"/>
    <property type="evidence" value="ECO:0007669"/>
    <property type="project" value="TreeGrafter"/>
</dbReference>
<proteinExistence type="predicted"/>
<dbReference type="OrthoDB" id="9778777at2"/>
<dbReference type="SUPFAM" id="SSF56524">
    <property type="entry name" value="Oxidoreductase molybdopterin-binding domain"/>
    <property type="match status" value="1"/>
</dbReference>
<evidence type="ECO:0000256" key="4">
    <source>
        <dbReference type="ARBA" id="ARBA00023002"/>
    </source>
</evidence>
<evidence type="ECO:0000259" key="5">
    <source>
        <dbReference type="Pfam" id="PF00174"/>
    </source>
</evidence>
<keyword evidence="8" id="KW-1185">Reference proteome</keyword>
<comment type="caution">
    <text evidence="7">The sequence shown here is derived from an EMBL/GenBank/DDBJ whole genome shotgun (WGS) entry which is preliminary data.</text>
</comment>
<feature type="domain" description="Oxidoreductase molybdopterin-binding" evidence="5">
    <location>
        <begin position="54"/>
        <end position="225"/>
    </location>
</feature>
<dbReference type="PANTHER" id="PTHR19372:SF7">
    <property type="entry name" value="SULFITE OXIDASE, MITOCHONDRIAL"/>
    <property type="match status" value="1"/>
</dbReference>
<dbReference type="CDD" id="cd02110">
    <property type="entry name" value="SO_family_Moco_dimer"/>
    <property type="match status" value="1"/>
</dbReference>
<gene>
    <name evidence="7" type="ORF">MGEO_07550</name>
</gene>
<dbReference type="PANTHER" id="PTHR19372">
    <property type="entry name" value="SULFITE REDUCTASE"/>
    <property type="match status" value="1"/>
</dbReference>
<organism evidence="7 8">
    <name type="scientific">Marivita geojedonensis</name>
    <dbReference type="NCBI Taxonomy" id="1123756"/>
    <lineage>
        <taxon>Bacteria</taxon>
        <taxon>Pseudomonadati</taxon>
        <taxon>Pseudomonadota</taxon>
        <taxon>Alphaproteobacteria</taxon>
        <taxon>Rhodobacterales</taxon>
        <taxon>Roseobacteraceae</taxon>
        <taxon>Marivita</taxon>
    </lineage>
</organism>
<evidence type="ECO:0000256" key="3">
    <source>
        <dbReference type="ARBA" id="ARBA00022723"/>
    </source>
</evidence>
<dbReference type="RefSeq" id="WP_085636117.1">
    <property type="nucleotide sequence ID" value="NZ_JFKC01000004.1"/>
</dbReference>
<dbReference type="GO" id="GO:0008482">
    <property type="term" value="F:sulfite oxidase activity"/>
    <property type="evidence" value="ECO:0007669"/>
    <property type="project" value="TreeGrafter"/>
</dbReference>
<dbReference type="GO" id="GO:0030151">
    <property type="term" value="F:molybdenum ion binding"/>
    <property type="evidence" value="ECO:0007669"/>
    <property type="project" value="InterPro"/>
</dbReference>
<dbReference type="GO" id="GO:0020037">
    <property type="term" value="F:heme binding"/>
    <property type="evidence" value="ECO:0007669"/>
    <property type="project" value="TreeGrafter"/>
</dbReference>
<sequence>MTNNPFAPGAKRPEVTEGVFSPEEVALANRNSGALLETLGLEITPTGTHYLLNHFDVPVLSEAGHVLRFEGALDAPYALTMEEIRALPEKTMPVTLECAGNGRAGVSPRCFSMPWMYEAVGTSEWTGTPLAPLLERAKPQAGVQDFAFLGADFGFDKGQPHYFGRSLTPAQIAELDVMLVWGMNGQPLLPQHGAPLRIIVPGWYGMASVKWLTTIEALTERYQGFQQVQTYRLRKDEDDPGTPITTIRVKSLMKPPGVPDWVTRQRWVQAGRVTLEGRAWSGGGVPITRVEVLLGDTWQDAELTGRPDTYAWTGWRIDWDATPGVYDLACRATDANGTTQPLEAPFDMAGFANNSVHRVRVHVAEAGA</sequence>
<evidence type="ECO:0000259" key="6">
    <source>
        <dbReference type="Pfam" id="PF03404"/>
    </source>
</evidence>
<dbReference type="InterPro" id="IPR008335">
    <property type="entry name" value="Mopterin_OxRdtase_euk"/>
</dbReference>
<reference evidence="7 8" key="1">
    <citation type="submission" date="2014-03" db="EMBL/GenBank/DDBJ databases">
        <title>The draft genome sequence of Marivita geojedonensis KCTC 23882.</title>
        <authorList>
            <person name="Lai Q."/>
            <person name="Shao Z."/>
        </authorList>
    </citation>
    <scope>NUCLEOTIDE SEQUENCE [LARGE SCALE GENOMIC DNA]</scope>
    <source>
        <strain evidence="7 8">DPG-138</strain>
    </source>
</reference>
<dbReference type="GO" id="GO:0006790">
    <property type="term" value="P:sulfur compound metabolic process"/>
    <property type="evidence" value="ECO:0007669"/>
    <property type="project" value="TreeGrafter"/>
</dbReference>
<feature type="domain" description="Moybdenum cofactor oxidoreductase dimerisation" evidence="6">
    <location>
        <begin position="245"/>
        <end position="363"/>
    </location>
</feature>
<dbReference type="PRINTS" id="PR00407">
    <property type="entry name" value="EUMOPTERIN"/>
</dbReference>
<keyword evidence="4" id="KW-0560">Oxidoreductase</keyword>
<dbReference type="SUPFAM" id="SSF81296">
    <property type="entry name" value="E set domains"/>
    <property type="match status" value="1"/>
</dbReference>
<evidence type="ECO:0000256" key="1">
    <source>
        <dbReference type="ARBA" id="ARBA00001924"/>
    </source>
</evidence>
<dbReference type="AlphaFoldDB" id="A0A1X4NMX4"/>
<dbReference type="InterPro" id="IPR000572">
    <property type="entry name" value="OxRdtase_Mopterin-bd_dom"/>
</dbReference>
<dbReference type="InterPro" id="IPR036374">
    <property type="entry name" value="OxRdtase_Mopterin-bd_sf"/>
</dbReference>
<dbReference type="Pfam" id="PF00174">
    <property type="entry name" value="Oxidored_molyb"/>
    <property type="match status" value="1"/>
</dbReference>
<dbReference type="Gene3D" id="2.60.40.650">
    <property type="match status" value="1"/>
</dbReference>
<dbReference type="Proteomes" id="UP000193926">
    <property type="component" value="Unassembled WGS sequence"/>
</dbReference>